<dbReference type="STRING" id="1121881.SAMN02745225_02185"/>
<comment type="cofactor">
    <cofactor evidence="1">
        <name>FAD</name>
        <dbReference type="ChEBI" id="CHEBI:57692"/>
    </cofactor>
</comment>
<proteinExistence type="inferred from homology"/>
<dbReference type="PANTHER" id="PTHR43429">
    <property type="entry name" value="PYRIDINE NUCLEOTIDE-DISULFIDE OXIDOREDUCTASE DOMAIN-CONTAINING"/>
    <property type="match status" value="1"/>
</dbReference>
<dbReference type="Gene3D" id="3.50.50.60">
    <property type="entry name" value="FAD/NAD(P)-binding domain"/>
    <property type="match status" value="2"/>
</dbReference>
<organism evidence="9 10">
    <name type="scientific">Ferrithrix thermotolerans DSM 19514</name>
    <dbReference type="NCBI Taxonomy" id="1121881"/>
    <lineage>
        <taxon>Bacteria</taxon>
        <taxon>Bacillati</taxon>
        <taxon>Actinomycetota</taxon>
        <taxon>Acidimicrobiia</taxon>
        <taxon>Acidimicrobiales</taxon>
        <taxon>Acidimicrobiaceae</taxon>
        <taxon>Ferrithrix</taxon>
    </lineage>
</organism>
<dbReference type="EMBL" id="FQUL01000049">
    <property type="protein sequence ID" value="SHE98707.1"/>
    <property type="molecule type" value="Genomic_DNA"/>
</dbReference>
<dbReference type="SUPFAM" id="SSF51905">
    <property type="entry name" value="FAD/NAD(P)-binding domain"/>
    <property type="match status" value="1"/>
</dbReference>
<keyword evidence="5" id="KW-0560">Oxidoreductase</keyword>
<dbReference type="PANTHER" id="PTHR43429:SF1">
    <property type="entry name" value="NAD(P)H SULFUR OXIDOREDUCTASE (COA-DEPENDENT)"/>
    <property type="match status" value="1"/>
</dbReference>
<dbReference type="OrthoDB" id="9802028at2"/>
<dbReference type="InterPro" id="IPR016156">
    <property type="entry name" value="FAD/NAD-linked_Rdtase_dimer_sf"/>
</dbReference>
<dbReference type="InterPro" id="IPR004099">
    <property type="entry name" value="Pyr_nucl-diS_OxRdtase_dimer"/>
</dbReference>
<dbReference type="Pfam" id="PF02852">
    <property type="entry name" value="Pyr_redox_dim"/>
    <property type="match status" value="1"/>
</dbReference>
<evidence type="ECO:0000256" key="4">
    <source>
        <dbReference type="ARBA" id="ARBA00022827"/>
    </source>
</evidence>
<keyword evidence="4" id="KW-0274">FAD</keyword>
<evidence type="ECO:0000256" key="6">
    <source>
        <dbReference type="ARBA" id="ARBA00023284"/>
    </source>
</evidence>
<accession>A0A1M4XYR7</accession>
<dbReference type="GO" id="GO:0016491">
    <property type="term" value="F:oxidoreductase activity"/>
    <property type="evidence" value="ECO:0007669"/>
    <property type="project" value="UniProtKB-KW"/>
</dbReference>
<dbReference type="RefSeq" id="WP_072792418.1">
    <property type="nucleotide sequence ID" value="NZ_FQUL01000049.1"/>
</dbReference>
<dbReference type="AlphaFoldDB" id="A0A1M4XYR7"/>
<dbReference type="SUPFAM" id="SSF55424">
    <property type="entry name" value="FAD/NAD-linked reductases, dimerisation (C-terminal) domain"/>
    <property type="match status" value="1"/>
</dbReference>
<comment type="similarity">
    <text evidence="2">Belongs to the class-III pyridine nucleotide-disulfide oxidoreductase family.</text>
</comment>
<sequence length="455" mass="49548">MRVVIVGGSDAGVSAALRIKQLQPEFSVQILTKDHHPNYSVCGLPYLHSGEIGEFRDLFHRTPDDLRSLGIDLRLGTEVRELSCDKKKVFTEQGEEISYDTLILGTGVLPRKVPELSDLEDGLVHYLHSPSDGEALEVFIRQRHPEKALVVGAGYIGVEMAEAFQIRGIHTYLIEQNDQIFPSAELSHAERIQRALIENGTEVHTSCGVVTAKSTEDGKVVALLTNGMEVCVDVVVVAIGVIPNSSLARRAGIETNSQSAIVVDALMRTSDPSVLAAGDVVHTYHRMLKRFTYQPLGSTAHKQGAIAGEVASGYLDHQFMGSVGTQVVKVFEDVFATTGLKQQQSVKEGFTPLMVEIEADDHKAYYPGAKKISLSILGDLRSGKLLGVQMYGKASTAVHKRIDVAASALYSGLSVSELLDLDLSYNPPFGSPWDPLQVAAAEWLKRSGHFERSVF</sequence>
<evidence type="ECO:0000256" key="1">
    <source>
        <dbReference type="ARBA" id="ARBA00001974"/>
    </source>
</evidence>
<feature type="domain" description="FAD/NAD(P)-binding" evidence="8">
    <location>
        <begin position="1"/>
        <end position="287"/>
    </location>
</feature>
<dbReference type="InterPro" id="IPR050260">
    <property type="entry name" value="FAD-bd_OxRdtase"/>
</dbReference>
<evidence type="ECO:0000256" key="5">
    <source>
        <dbReference type="ARBA" id="ARBA00023002"/>
    </source>
</evidence>
<dbReference type="InterPro" id="IPR036188">
    <property type="entry name" value="FAD/NAD-bd_sf"/>
</dbReference>
<evidence type="ECO:0000313" key="10">
    <source>
        <dbReference type="Proteomes" id="UP000184295"/>
    </source>
</evidence>
<evidence type="ECO:0000256" key="3">
    <source>
        <dbReference type="ARBA" id="ARBA00022630"/>
    </source>
</evidence>
<evidence type="ECO:0000259" key="7">
    <source>
        <dbReference type="Pfam" id="PF02852"/>
    </source>
</evidence>
<name>A0A1M4XYR7_9ACTN</name>
<dbReference type="Proteomes" id="UP000184295">
    <property type="component" value="Unassembled WGS sequence"/>
</dbReference>
<evidence type="ECO:0000256" key="2">
    <source>
        <dbReference type="ARBA" id="ARBA00009130"/>
    </source>
</evidence>
<feature type="domain" description="Pyridine nucleotide-disulphide oxidoreductase dimerisation" evidence="7">
    <location>
        <begin position="331"/>
        <end position="430"/>
    </location>
</feature>
<keyword evidence="6" id="KW-0676">Redox-active center</keyword>
<dbReference type="Pfam" id="PF07992">
    <property type="entry name" value="Pyr_redox_2"/>
    <property type="match status" value="1"/>
</dbReference>
<dbReference type="PRINTS" id="PR00411">
    <property type="entry name" value="PNDRDTASEI"/>
</dbReference>
<protein>
    <submittedName>
        <fullName evidence="9">NADPH-dependent 2,4-dienoyl-CoA reductase, sulfur reductase</fullName>
    </submittedName>
</protein>
<evidence type="ECO:0000259" key="8">
    <source>
        <dbReference type="Pfam" id="PF07992"/>
    </source>
</evidence>
<keyword evidence="10" id="KW-1185">Reference proteome</keyword>
<evidence type="ECO:0000313" key="9">
    <source>
        <dbReference type="EMBL" id="SHE98707.1"/>
    </source>
</evidence>
<dbReference type="PRINTS" id="PR00368">
    <property type="entry name" value="FADPNR"/>
</dbReference>
<keyword evidence="3" id="KW-0285">Flavoprotein</keyword>
<reference evidence="10" key="1">
    <citation type="submission" date="2016-11" db="EMBL/GenBank/DDBJ databases">
        <authorList>
            <person name="Varghese N."/>
            <person name="Submissions S."/>
        </authorList>
    </citation>
    <scope>NUCLEOTIDE SEQUENCE [LARGE SCALE GENOMIC DNA]</scope>
    <source>
        <strain evidence="10">DSM 19514</strain>
    </source>
</reference>
<dbReference type="InterPro" id="IPR023753">
    <property type="entry name" value="FAD/NAD-binding_dom"/>
</dbReference>
<gene>
    <name evidence="9" type="ORF">SAMN02745225_02185</name>
</gene>